<proteinExistence type="predicted"/>
<reference evidence="1 2" key="1">
    <citation type="submission" date="2024-04" db="EMBL/GenBank/DDBJ databases">
        <title>Defined microbial consortia suppress multidrug-resistant proinflammatory Enterobacteriaceae via ecological control.</title>
        <authorList>
            <person name="Furuichi M."/>
            <person name="Kawaguchi T."/>
            <person name="Pust M."/>
            <person name="Yasuma K."/>
            <person name="Plichta D."/>
            <person name="Hasegawa N."/>
            <person name="Ohya T."/>
            <person name="Bhattarai S."/>
            <person name="Sasajima S."/>
            <person name="Aoto Y."/>
            <person name="Tuganbaev T."/>
            <person name="Yaginuma M."/>
            <person name="Ueda M."/>
            <person name="Okahashi N."/>
            <person name="Amafuji K."/>
            <person name="Kiridooshi Y."/>
            <person name="Sugita K."/>
            <person name="Strazar M."/>
            <person name="Skelly A."/>
            <person name="Suda W."/>
            <person name="Hattori M."/>
            <person name="Nakamoto N."/>
            <person name="Caballero S."/>
            <person name="Norman J."/>
            <person name="Olle B."/>
            <person name="Tanoue T."/>
            <person name="Arita M."/>
            <person name="Bucci V."/>
            <person name="Atarashi K."/>
            <person name="Xavier R."/>
            <person name="Honda K."/>
        </authorList>
    </citation>
    <scope>NUCLEOTIDE SEQUENCE [LARGE SCALE GENOMIC DNA]</scope>
    <source>
        <strain evidence="2">k04-0078-D8-1</strain>
    </source>
</reference>
<dbReference type="Proteomes" id="UP001600943">
    <property type="component" value="Unassembled WGS sequence"/>
</dbReference>
<organism evidence="1 2">
    <name type="scientific">Blautia hominis</name>
    <dbReference type="NCBI Taxonomy" id="2025493"/>
    <lineage>
        <taxon>Bacteria</taxon>
        <taxon>Bacillati</taxon>
        <taxon>Bacillota</taxon>
        <taxon>Clostridia</taxon>
        <taxon>Lachnospirales</taxon>
        <taxon>Lachnospiraceae</taxon>
        <taxon>Blautia</taxon>
    </lineage>
</organism>
<name>A0ABQ0BGW3_9FIRM</name>
<evidence type="ECO:0000313" key="2">
    <source>
        <dbReference type="Proteomes" id="UP001600943"/>
    </source>
</evidence>
<protein>
    <submittedName>
        <fullName evidence="1">Uncharacterized protein</fullName>
    </submittedName>
</protein>
<gene>
    <name evidence="1" type="ORF">K040078D81_47940</name>
</gene>
<sequence length="46" mass="5417">MTTKTDIEIRINQKNISMKEYLEEVLPEADFKEANEKAKGFLKEKD</sequence>
<keyword evidence="2" id="KW-1185">Reference proteome</keyword>
<dbReference type="EMBL" id="BAABYW010000001">
    <property type="protein sequence ID" value="GAA6410677.1"/>
    <property type="molecule type" value="Genomic_DNA"/>
</dbReference>
<evidence type="ECO:0000313" key="1">
    <source>
        <dbReference type="EMBL" id="GAA6410677.1"/>
    </source>
</evidence>
<accession>A0ABQ0BGW3</accession>
<dbReference type="RefSeq" id="WP_390409102.1">
    <property type="nucleotide sequence ID" value="NZ_BAABYW010000001.1"/>
</dbReference>
<comment type="caution">
    <text evidence="1">The sequence shown here is derived from an EMBL/GenBank/DDBJ whole genome shotgun (WGS) entry which is preliminary data.</text>
</comment>